<protein>
    <submittedName>
        <fullName evidence="1">Uncharacterized protein</fullName>
    </submittedName>
</protein>
<sequence length="147" mass="17369">MFKIKFLSILVAFSDENVKKYENRTKAEKSLNSTKEDSSILSIDPGEGSYQLKVTSNWSNRCKTYVDIESREWYRHEYATFSDTDGYTRSGTYDYIPPNGYSPINVDYKPHWTDNTWIKNQALYYYNTSLTNDFYVDAWTHSTPIEW</sequence>
<keyword evidence="2" id="KW-1185">Reference proteome</keyword>
<proteinExistence type="predicted"/>
<evidence type="ECO:0000313" key="1">
    <source>
        <dbReference type="EMBL" id="KXG42624.1"/>
    </source>
</evidence>
<dbReference type="Proteomes" id="UP000070352">
    <property type="component" value="Unassembled WGS sequence"/>
</dbReference>
<dbReference type="EMBL" id="LSKU01000001">
    <property type="protein sequence ID" value="KXG42624.1"/>
    <property type="molecule type" value="Genomic_DNA"/>
</dbReference>
<gene>
    <name evidence="1" type="ORF">U473_00115</name>
</gene>
<organism evidence="1 2">
    <name type="scientific">Tepidibacillus decaturensis</name>
    <dbReference type="NCBI Taxonomy" id="1413211"/>
    <lineage>
        <taxon>Bacteria</taxon>
        <taxon>Bacillati</taxon>
        <taxon>Bacillota</taxon>
        <taxon>Bacilli</taxon>
        <taxon>Bacillales</taxon>
        <taxon>Bacillaceae</taxon>
        <taxon>Tepidibacillus</taxon>
    </lineage>
</organism>
<dbReference type="STRING" id="1413211.U473_00115"/>
<accession>A0A135L0X0</accession>
<name>A0A135L0X0_9BACI</name>
<comment type="caution">
    <text evidence="1">The sequence shown here is derived from an EMBL/GenBank/DDBJ whole genome shotgun (WGS) entry which is preliminary data.</text>
</comment>
<dbReference type="OrthoDB" id="1953932at2"/>
<reference evidence="1 2" key="1">
    <citation type="submission" date="2016-02" db="EMBL/GenBank/DDBJ databases">
        <title>Draft Genome for Tepidibacillus decaturensis nov. sp. Strain Z9, an Anaerobic, Moderately Thermophilic and Heterotrophic Bacterium from Deep Subsurface of the Illinois Basin, USA.</title>
        <authorList>
            <person name="Dong Y."/>
            <person name="Chang J.Y."/>
            <person name="Sanford R."/>
            <person name="Fouke B.W."/>
        </authorList>
    </citation>
    <scope>NUCLEOTIDE SEQUENCE [LARGE SCALE GENOMIC DNA]</scope>
    <source>
        <strain evidence="1 2">Z9</strain>
    </source>
</reference>
<dbReference type="AlphaFoldDB" id="A0A135L0X0"/>
<evidence type="ECO:0000313" key="2">
    <source>
        <dbReference type="Proteomes" id="UP000070352"/>
    </source>
</evidence>